<keyword evidence="2" id="KW-0472">Membrane</keyword>
<dbReference type="RefSeq" id="WP_134341092.1">
    <property type="nucleotide sequence ID" value="NZ_SOPW01000017.1"/>
</dbReference>
<evidence type="ECO:0000256" key="2">
    <source>
        <dbReference type="SAM" id="Phobius"/>
    </source>
</evidence>
<protein>
    <recommendedName>
        <fullName evidence="3">Transglutaminase-like domain-containing protein</fullName>
    </recommendedName>
</protein>
<feature type="transmembrane region" description="Helical" evidence="2">
    <location>
        <begin position="200"/>
        <end position="222"/>
    </location>
</feature>
<dbReference type="OrthoDB" id="9804872at2"/>
<dbReference type="PANTHER" id="PTHR42736:SF1">
    <property type="entry name" value="PROTEIN-GLUTAMINE GAMMA-GLUTAMYLTRANSFERASE"/>
    <property type="match status" value="1"/>
</dbReference>
<dbReference type="Proteomes" id="UP000297975">
    <property type="component" value="Unassembled WGS sequence"/>
</dbReference>
<feature type="transmembrane region" description="Helical" evidence="2">
    <location>
        <begin position="12"/>
        <end position="30"/>
    </location>
</feature>
<sequence>MQDLSQENKMISLVLYFGSMILLLEWIYPLGEVTDTGNMSVFFLYIVLCFILTASYLPVWVVSPVKFLGLLFVMDRLFYMAIPFISKDWFVQLFTDIKMNISMVISQNWLELTPSFRTILFLILLWMMSYLLYYWFAVRKKPFSFVLLTFIYLTVLDTFTVFDGSTAIIRAFIIGVAILGISYLQHILEKENVRTPVMTTLVKWVAPLVLVIGFSTVIGYAAPKFDPIWPDPVPFIQSAAENGFGDGPGNRVQKIGYGENDERLGGGFVQDDTRVFWVQAPKSQYWKVETKDTYTGKGWVRSDEGSFSESMGSIGAVGSYSELVETNEDEANIRFDNPGVLNKLTYAYGSNQVIPEASNMTFLVNSLTGEVIPRVDSEAKLPDAYQLNINRPFFPIDELRKIGENVLTQEDQAYLQLPESLPDRVIRLAEEITAEADNRYDKAKAIENYFSKNGFIYDTQNVAVPGEDEDYVDQFLFETQKGYCDNFSTSMVVMLRAVDIPARWAKGFTGGERVYNQDVFQGSQPEYEITNNNAHSWVEVYFPNVGWVPFEPTVGFSNPSNFVYGESIDDILEQEQQDLEMPEPQQPELPEDEQADEDDNGATGGIFSLSNPMKYTILGVGVLAIGLIVWLISRNRYNILGRWKRQRMARRKDVDTFTDGYQFILKVLAKNGLELKGGQTLREYASDVDRWYGGSDMSELTSYYERAIYRDESIENQHHEVYRLWNRLVNNLLS</sequence>
<dbReference type="Pfam" id="PF01841">
    <property type="entry name" value="Transglut_core"/>
    <property type="match status" value="1"/>
</dbReference>
<evidence type="ECO:0000313" key="4">
    <source>
        <dbReference type="EMBL" id="TFB14281.1"/>
    </source>
</evidence>
<dbReference type="SUPFAM" id="SSF54001">
    <property type="entry name" value="Cysteine proteinases"/>
    <property type="match status" value="1"/>
</dbReference>
<feature type="domain" description="Transglutaminase-like" evidence="3">
    <location>
        <begin position="476"/>
        <end position="554"/>
    </location>
</feature>
<dbReference type="InterPro" id="IPR052901">
    <property type="entry name" value="Bact_TGase-like"/>
</dbReference>
<gene>
    <name evidence="4" type="ORF">E3U55_13965</name>
</gene>
<feature type="transmembrane region" description="Helical" evidence="2">
    <location>
        <begin position="115"/>
        <end position="136"/>
    </location>
</feature>
<feature type="transmembrane region" description="Helical" evidence="2">
    <location>
        <begin position="168"/>
        <end position="188"/>
    </location>
</feature>
<dbReference type="InterPro" id="IPR002931">
    <property type="entry name" value="Transglutaminase-like"/>
</dbReference>
<dbReference type="Pfam" id="PF11992">
    <property type="entry name" value="TgpA_N"/>
    <property type="match status" value="1"/>
</dbReference>
<feature type="transmembrane region" description="Helical" evidence="2">
    <location>
        <begin position="615"/>
        <end position="633"/>
    </location>
</feature>
<dbReference type="EMBL" id="SOPW01000017">
    <property type="protein sequence ID" value="TFB14281.1"/>
    <property type="molecule type" value="Genomic_DNA"/>
</dbReference>
<dbReference type="InterPro" id="IPR021878">
    <property type="entry name" value="TgpA_N"/>
</dbReference>
<name>A0A4Y8IGX9_9BACI</name>
<proteinExistence type="predicted"/>
<evidence type="ECO:0000259" key="3">
    <source>
        <dbReference type="SMART" id="SM00460"/>
    </source>
</evidence>
<keyword evidence="2" id="KW-0812">Transmembrane</keyword>
<evidence type="ECO:0000256" key="1">
    <source>
        <dbReference type="SAM" id="MobiDB-lite"/>
    </source>
</evidence>
<organism evidence="4 5">
    <name type="scientific">Filobacillus milosensis</name>
    <dbReference type="NCBI Taxonomy" id="94137"/>
    <lineage>
        <taxon>Bacteria</taxon>
        <taxon>Bacillati</taxon>
        <taxon>Bacillota</taxon>
        <taxon>Bacilli</taxon>
        <taxon>Bacillales</taxon>
        <taxon>Bacillaceae</taxon>
        <taxon>Filobacillus</taxon>
    </lineage>
</organism>
<evidence type="ECO:0000313" key="5">
    <source>
        <dbReference type="Proteomes" id="UP000297975"/>
    </source>
</evidence>
<keyword evidence="5" id="KW-1185">Reference proteome</keyword>
<feature type="region of interest" description="Disordered" evidence="1">
    <location>
        <begin position="578"/>
        <end position="603"/>
    </location>
</feature>
<dbReference type="InterPro" id="IPR038765">
    <property type="entry name" value="Papain-like_cys_pep_sf"/>
</dbReference>
<dbReference type="AlphaFoldDB" id="A0A4Y8IGX9"/>
<keyword evidence="2" id="KW-1133">Transmembrane helix</keyword>
<feature type="transmembrane region" description="Helical" evidence="2">
    <location>
        <begin position="42"/>
        <end position="65"/>
    </location>
</feature>
<comment type="caution">
    <text evidence="4">The sequence shown here is derived from an EMBL/GenBank/DDBJ whole genome shotgun (WGS) entry which is preliminary data.</text>
</comment>
<accession>A0A4Y8IGX9</accession>
<feature type="transmembrane region" description="Helical" evidence="2">
    <location>
        <begin position="143"/>
        <end position="162"/>
    </location>
</feature>
<dbReference type="PANTHER" id="PTHR42736">
    <property type="entry name" value="PROTEIN-GLUTAMINE GAMMA-GLUTAMYLTRANSFERASE"/>
    <property type="match status" value="1"/>
</dbReference>
<feature type="compositionally biased region" description="Acidic residues" evidence="1">
    <location>
        <begin position="589"/>
        <end position="600"/>
    </location>
</feature>
<dbReference type="SMART" id="SM00460">
    <property type="entry name" value="TGc"/>
    <property type="match status" value="1"/>
</dbReference>
<reference evidence="4 5" key="1">
    <citation type="submission" date="2019-03" db="EMBL/GenBank/DDBJ databases">
        <authorList>
            <person name="He R.-H."/>
        </authorList>
    </citation>
    <scope>NUCLEOTIDE SEQUENCE [LARGE SCALE GENOMIC DNA]</scope>
    <source>
        <strain evidence="5">SH 714</strain>
    </source>
</reference>
<dbReference type="Gene3D" id="3.10.620.30">
    <property type="match status" value="1"/>
</dbReference>